<dbReference type="AlphaFoldDB" id="A0A0B6ZIP2"/>
<dbReference type="EMBL" id="HACG01020765">
    <property type="protein sequence ID" value="CEK67630.1"/>
    <property type="molecule type" value="Transcribed_RNA"/>
</dbReference>
<name>A0A0B6ZIP2_9EUPU</name>
<protein>
    <submittedName>
        <fullName evidence="1">Uncharacterized protein</fullName>
    </submittedName>
</protein>
<accession>A0A0B6ZIP2</accession>
<evidence type="ECO:0000313" key="1">
    <source>
        <dbReference type="EMBL" id="CEK67630.1"/>
    </source>
</evidence>
<organism evidence="1">
    <name type="scientific">Arion vulgaris</name>
    <dbReference type="NCBI Taxonomy" id="1028688"/>
    <lineage>
        <taxon>Eukaryota</taxon>
        <taxon>Metazoa</taxon>
        <taxon>Spiralia</taxon>
        <taxon>Lophotrochozoa</taxon>
        <taxon>Mollusca</taxon>
        <taxon>Gastropoda</taxon>
        <taxon>Heterobranchia</taxon>
        <taxon>Euthyneura</taxon>
        <taxon>Panpulmonata</taxon>
        <taxon>Eupulmonata</taxon>
        <taxon>Stylommatophora</taxon>
        <taxon>Helicina</taxon>
        <taxon>Arionoidea</taxon>
        <taxon>Arionidae</taxon>
        <taxon>Arion</taxon>
    </lineage>
</organism>
<sequence length="54" mass="6084">MFFPMGEPGNGKVLVLPVQHLVMVYRHSYVTVMSVSLTVISTIRFGCIPDEHHL</sequence>
<reference evidence="1" key="1">
    <citation type="submission" date="2014-12" db="EMBL/GenBank/DDBJ databases">
        <title>Insight into the proteome of Arion vulgaris.</title>
        <authorList>
            <person name="Aradska J."/>
            <person name="Bulat T."/>
            <person name="Smidak R."/>
            <person name="Sarate P."/>
            <person name="Gangsoo J."/>
            <person name="Sialana F."/>
            <person name="Bilban M."/>
            <person name="Lubec G."/>
        </authorList>
    </citation>
    <scope>NUCLEOTIDE SEQUENCE</scope>
    <source>
        <tissue evidence="1">Skin</tissue>
    </source>
</reference>
<gene>
    <name evidence="1" type="primary">ORF63352</name>
</gene>
<proteinExistence type="predicted"/>